<keyword evidence="3" id="KW-1185">Reference proteome</keyword>
<evidence type="ECO:0000256" key="1">
    <source>
        <dbReference type="SAM" id="MobiDB-lite"/>
    </source>
</evidence>
<sequence length="211" mass="22266">MKPPQKGKAETRANVGQNETGEGGGVAPMTITESVEGDVNAARLKGKEVMSVYSKAGTRILTASKATDARTIVAPSRSTARAQTPSFVGGRTEAAGRRWLVACVVYPKSMAKEPPHPSTHTVLSASVSVFPSSLQANGAALATAGTTTKINPLRREEAGLVDGEESEGEGEGRTLVTNARSYGGDDVKRQGVNVFYWREIKQGKVVYSTNE</sequence>
<proteinExistence type="predicted"/>
<accession>A0A9P5ZR73</accession>
<comment type="caution">
    <text evidence="2">The sequence shown here is derived from an EMBL/GenBank/DDBJ whole genome shotgun (WGS) entry which is preliminary data.</text>
</comment>
<evidence type="ECO:0000313" key="3">
    <source>
        <dbReference type="Proteomes" id="UP000807025"/>
    </source>
</evidence>
<name>A0A9P5ZR73_PLEER</name>
<dbReference type="Proteomes" id="UP000807025">
    <property type="component" value="Unassembled WGS sequence"/>
</dbReference>
<dbReference type="AlphaFoldDB" id="A0A9P5ZR73"/>
<reference evidence="2" key="1">
    <citation type="submission" date="2020-11" db="EMBL/GenBank/DDBJ databases">
        <authorList>
            <consortium name="DOE Joint Genome Institute"/>
            <person name="Ahrendt S."/>
            <person name="Riley R."/>
            <person name="Andreopoulos W."/>
            <person name="Labutti K."/>
            <person name="Pangilinan J."/>
            <person name="Ruiz-Duenas F.J."/>
            <person name="Barrasa J.M."/>
            <person name="Sanchez-Garcia M."/>
            <person name="Camarero S."/>
            <person name="Miyauchi S."/>
            <person name="Serrano A."/>
            <person name="Linde D."/>
            <person name="Babiker R."/>
            <person name="Drula E."/>
            <person name="Ayuso-Fernandez I."/>
            <person name="Pacheco R."/>
            <person name="Padilla G."/>
            <person name="Ferreira P."/>
            <person name="Barriuso J."/>
            <person name="Kellner H."/>
            <person name="Castanera R."/>
            <person name="Alfaro M."/>
            <person name="Ramirez L."/>
            <person name="Pisabarro A.G."/>
            <person name="Kuo A."/>
            <person name="Tritt A."/>
            <person name="Lipzen A."/>
            <person name="He G."/>
            <person name="Yan M."/>
            <person name="Ng V."/>
            <person name="Cullen D."/>
            <person name="Martin F."/>
            <person name="Rosso M.-N."/>
            <person name="Henrissat B."/>
            <person name="Hibbett D."/>
            <person name="Martinez A.T."/>
            <person name="Grigoriev I.V."/>
        </authorList>
    </citation>
    <scope>NUCLEOTIDE SEQUENCE</scope>
    <source>
        <strain evidence="2">ATCC 90797</strain>
    </source>
</reference>
<feature type="region of interest" description="Disordered" evidence="1">
    <location>
        <begin position="1"/>
        <end position="29"/>
    </location>
</feature>
<gene>
    <name evidence="2" type="ORF">BDN71DRAFT_1433018</name>
</gene>
<feature type="region of interest" description="Disordered" evidence="1">
    <location>
        <begin position="159"/>
        <end position="182"/>
    </location>
</feature>
<dbReference type="EMBL" id="MU154596">
    <property type="protein sequence ID" value="KAF9492783.1"/>
    <property type="molecule type" value="Genomic_DNA"/>
</dbReference>
<organism evidence="2 3">
    <name type="scientific">Pleurotus eryngii</name>
    <name type="common">Boletus of the steppes</name>
    <dbReference type="NCBI Taxonomy" id="5323"/>
    <lineage>
        <taxon>Eukaryota</taxon>
        <taxon>Fungi</taxon>
        <taxon>Dikarya</taxon>
        <taxon>Basidiomycota</taxon>
        <taxon>Agaricomycotina</taxon>
        <taxon>Agaricomycetes</taxon>
        <taxon>Agaricomycetidae</taxon>
        <taxon>Agaricales</taxon>
        <taxon>Pleurotineae</taxon>
        <taxon>Pleurotaceae</taxon>
        <taxon>Pleurotus</taxon>
    </lineage>
</organism>
<evidence type="ECO:0000313" key="2">
    <source>
        <dbReference type="EMBL" id="KAF9492783.1"/>
    </source>
</evidence>
<protein>
    <submittedName>
        <fullName evidence="2">Uncharacterized protein</fullName>
    </submittedName>
</protein>